<dbReference type="SUPFAM" id="SSF46955">
    <property type="entry name" value="Putative DNA-binding domain"/>
    <property type="match status" value="1"/>
</dbReference>
<dbReference type="EMBL" id="FTNI01000001">
    <property type="protein sequence ID" value="SIQ24164.1"/>
    <property type="molecule type" value="Genomic_DNA"/>
</dbReference>
<gene>
    <name evidence="3" type="ORF">SAMN05421833_101247</name>
</gene>
<evidence type="ECO:0000259" key="2">
    <source>
        <dbReference type="Pfam" id="PF13411"/>
    </source>
</evidence>
<dbReference type="Proteomes" id="UP000186096">
    <property type="component" value="Unassembled WGS sequence"/>
</dbReference>
<evidence type="ECO:0000313" key="4">
    <source>
        <dbReference type="Proteomes" id="UP000186096"/>
    </source>
</evidence>
<organism evidence="3 4">
    <name type="scientific">Microbispora rosea</name>
    <dbReference type="NCBI Taxonomy" id="58117"/>
    <lineage>
        <taxon>Bacteria</taxon>
        <taxon>Bacillati</taxon>
        <taxon>Actinomycetota</taxon>
        <taxon>Actinomycetes</taxon>
        <taxon>Streptosporangiales</taxon>
        <taxon>Streptosporangiaceae</taxon>
        <taxon>Microbispora</taxon>
    </lineage>
</organism>
<dbReference type="InterPro" id="IPR000551">
    <property type="entry name" value="MerR-type_HTH_dom"/>
</dbReference>
<dbReference type="Gene3D" id="1.10.1660.10">
    <property type="match status" value="1"/>
</dbReference>
<name>A0A1N6R5R2_9ACTN</name>
<dbReference type="AlphaFoldDB" id="A0A1N6R5R2"/>
<feature type="compositionally biased region" description="Basic and acidic residues" evidence="1">
    <location>
        <begin position="224"/>
        <end position="240"/>
    </location>
</feature>
<reference evidence="4" key="1">
    <citation type="submission" date="2017-01" db="EMBL/GenBank/DDBJ databases">
        <authorList>
            <person name="Varghese N."/>
            <person name="Submissions S."/>
        </authorList>
    </citation>
    <scope>NUCLEOTIDE SEQUENCE [LARGE SCALE GENOMIC DNA]</scope>
    <source>
        <strain evidence="4">ATCC 12950</strain>
    </source>
</reference>
<sequence>MSDTWTIGELAERAADLLSQERHVHGQERHAREPRDDGPEPQAKDRELRVGGPEPRANGRVREVPNERLIRWYTTIGLLDPPLGRRGRVALYGRRHLLQLVAVKRRQADGLSIADIQAELAGATDAMLQRVAGLAEPSSGPAPRPLSPPPPRSPAVPAPPNGANRPLGPPDTATSPAPGWCGASPETGTEPAIPDVARPAARDRFWARPASSAATADSGHFLTAHRDTPHRDTPHGDTTHGDAAPMNSGPVDTVAVNSGPVDTVAVNSGPVDVVHGVRLAPGVTVLLDPAHRVPHGHDVAALRQAAAPLLAALATLGLAGPFESAHDPRDASALDPHASDMPDTLEG</sequence>
<feature type="compositionally biased region" description="Basic and acidic residues" evidence="1">
    <location>
        <begin position="324"/>
        <end position="340"/>
    </location>
</feature>
<feature type="region of interest" description="Disordered" evidence="1">
    <location>
        <begin position="321"/>
        <end position="347"/>
    </location>
</feature>
<feature type="region of interest" description="Disordered" evidence="1">
    <location>
        <begin position="135"/>
        <end position="194"/>
    </location>
</feature>
<accession>A0A1N6R5R2</accession>
<feature type="compositionally biased region" description="Basic and acidic residues" evidence="1">
    <location>
        <begin position="19"/>
        <end position="49"/>
    </location>
</feature>
<dbReference type="InterPro" id="IPR009061">
    <property type="entry name" value="DNA-bd_dom_put_sf"/>
</dbReference>
<feature type="region of interest" description="Disordered" evidence="1">
    <location>
        <begin position="19"/>
        <end position="62"/>
    </location>
</feature>
<feature type="domain" description="HTH merR-type" evidence="2">
    <location>
        <begin position="68"/>
        <end position="120"/>
    </location>
</feature>
<dbReference type="GO" id="GO:0003677">
    <property type="term" value="F:DNA binding"/>
    <property type="evidence" value="ECO:0007669"/>
    <property type="project" value="InterPro"/>
</dbReference>
<evidence type="ECO:0000256" key="1">
    <source>
        <dbReference type="SAM" id="MobiDB-lite"/>
    </source>
</evidence>
<evidence type="ECO:0000313" key="3">
    <source>
        <dbReference type="EMBL" id="SIQ24164.1"/>
    </source>
</evidence>
<dbReference type="GO" id="GO:0006355">
    <property type="term" value="P:regulation of DNA-templated transcription"/>
    <property type="evidence" value="ECO:0007669"/>
    <property type="project" value="InterPro"/>
</dbReference>
<protein>
    <submittedName>
        <fullName evidence="3">MerR HTH family regulatory protein</fullName>
    </submittedName>
</protein>
<keyword evidence="4" id="KW-1185">Reference proteome</keyword>
<feature type="compositionally biased region" description="Pro residues" evidence="1">
    <location>
        <begin position="140"/>
        <end position="160"/>
    </location>
</feature>
<dbReference type="RefSeq" id="WP_244303558.1">
    <property type="nucleotide sequence ID" value="NZ_FTNI01000001.1"/>
</dbReference>
<dbReference type="Pfam" id="PF13411">
    <property type="entry name" value="MerR_1"/>
    <property type="match status" value="1"/>
</dbReference>
<feature type="region of interest" description="Disordered" evidence="1">
    <location>
        <begin position="208"/>
        <end position="246"/>
    </location>
</feature>
<proteinExistence type="predicted"/>
<dbReference type="STRING" id="58117.SAMN05421833_101247"/>